<dbReference type="AlphaFoldDB" id="A0AAE1ASN9"/>
<feature type="domain" description="CUB" evidence="5">
    <location>
        <begin position="243"/>
        <end position="356"/>
    </location>
</feature>
<comment type="caution">
    <text evidence="6">The sequence shown here is derived from an EMBL/GenBank/DDBJ whole genome shotgun (WGS) entry which is preliminary data.</text>
</comment>
<evidence type="ECO:0000256" key="3">
    <source>
        <dbReference type="PROSITE-ProRule" id="PRU00059"/>
    </source>
</evidence>
<evidence type="ECO:0000313" key="7">
    <source>
        <dbReference type="Proteomes" id="UP001283361"/>
    </source>
</evidence>
<keyword evidence="2" id="KW-1015">Disulfide bond</keyword>
<comment type="caution">
    <text evidence="3">Lacks conserved residue(s) required for the propagation of feature annotation.</text>
</comment>
<dbReference type="PANTHER" id="PTHR24251">
    <property type="entry name" value="OVOCHYMASE-RELATED"/>
    <property type="match status" value="1"/>
</dbReference>
<proteinExistence type="predicted"/>
<dbReference type="CDD" id="cd00041">
    <property type="entry name" value="CUB"/>
    <property type="match status" value="2"/>
</dbReference>
<feature type="transmembrane region" description="Helical" evidence="4">
    <location>
        <begin position="362"/>
        <end position="388"/>
    </location>
</feature>
<accession>A0AAE1ASN9</accession>
<evidence type="ECO:0000256" key="1">
    <source>
        <dbReference type="ARBA" id="ARBA00022737"/>
    </source>
</evidence>
<keyword evidence="1" id="KW-0677">Repeat</keyword>
<reference evidence="6" key="1">
    <citation type="journal article" date="2023" name="G3 (Bethesda)">
        <title>A reference genome for the long-term kleptoplast-retaining sea slug Elysia crispata morphotype clarki.</title>
        <authorList>
            <person name="Eastman K.E."/>
            <person name="Pendleton A.L."/>
            <person name="Shaikh M.A."/>
            <person name="Suttiyut T."/>
            <person name="Ogas R."/>
            <person name="Tomko P."/>
            <person name="Gavelis G."/>
            <person name="Widhalm J.R."/>
            <person name="Wisecaver J.H."/>
        </authorList>
    </citation>
    <scope>NUCLEOTIDE SEQUENCE</scope>
    <source>
        <strain evidence="6">ECLA1</strain>
    </source>
</reference>
<evidence type="ECO:0000256" key="4">
    <source>
        <dbReference type="SAM" id="Phobius"/>
    </source>
</evidence>
<sequence>PCDLDSMPNLELSAVAPTFLTFPVHQSPRKESCPLRLWTEKQGQTIRLEVMSRDTECGPRGVTVLDGYTVKAPSFGSLCDNRVIRGSSHNMVLNPVERTRTADVYIKLSVLNASCNGIVQKKKAIHDQVSKLPELANSETGQAHDLNCTYLLESDRSSDLVEVSLKGSLVAWGEYDCHGDFVTFYDGNSTSSPVLTTWCGTPGQARRVVSTGPRILVILTTDSYHSYLGVKMTYYALPKEGNCPRETILTANSTEQRFTSPNYPMYYPMNSYCTYKLTAPLEQHVILEVTFSSLENDCSDKVQVYDGHEQAHENYLGRWCGDERPQFRSKGNKLLLLFSADDEYNTGGFEAKFRAVAEENSLLFPITIGILLLLIIVSIVAVVIYICVHRKRKLQRT</sequence>
<dbReference type="EMBL" id="JAWDGP010001286">
    <property type="protein sequence ID" value="KAK3793045.1"/>
    <property type="molecule type" value="Genomic_DNA"/>
</dbReference>
<dbReference type="Gene3D" id="2.60.120.290">
    <property type="entry name" value="Spermadhesin, CUB domain"/>
    <property type="match status" value="2"/>
</dbReference>
<feature type="non-terminal residue" evidence="6">
    <location>
        <position position="1"/>
    </location>
</feature>
<keyword evidence="4" id="KW-0472">Membrane</keyword>
<keyword evidence="7" id="KW-1185">Reference proteome</keyword>
<evidence type="ECO:0000259" key="5">
    <source>
        <dbReference type="PROSITE" id="PS01180"/>
    </source>
</evidence>
<evidence type="ECO:0000256" key="2">
    <source>
        <dbReference type="ARBA" id="ARBA00023157"/>
    </source>
</evidence>
<dbReference type="SMART" id="SM00042">
    <property type="entry name" value="CUB"/>
    <property type="match status" value="2"/>
</dbReference>
<dbReference type="SUPFAM" id="SSF49854">
    <property type="entry name" value="Spermadhesin, CUB domain"/>
    <property type="match status" value="2"/>
</dbReference>
<dbReference type="Proteomes" id="UP001283361">
    <property type="component" value="Unassembled WGS sequence"/>
</dbReference>
<dbReference type="InterPro" id="IPR000859">
    <property type="entry name" value="CUB_dom"/>
</dbReference>
<dbReference type="Pfam" id="PF00431">
    <property type="entry name" value="CUB"/>
    <property type="match status" value="2"/>
</dbReference>
<keyword evidence="4" id="KW-1133">Transmembrane helix</keyword>
<evidence type="ECO:0000313" key="6">
    <source>
        <dbReference type="EMBL" id="KAK3793045.1"/>
    </source>
</evidence>
<dbReference type="FunFam" id="2.60.120.290:FF:000005">
    <property type="entry name" value="Procollagen C-endopeptidase enhancer 1"/>
    <property type="match status" value="1"/>
</dbReference>
<organism evidence="6 7">
    <name type="scientific">Elysia crispata</name>
    <name type="common">lettuce slug</name>
    <dbReference type="NCBI Taxonomy" id="231223"/>
    <lineage>
        <taxon>Eukaryota</taxon>
        <taxon>Metazoa</taxon>
        <taxon>Spiralia</taxon>
        <taxon>Lophotrochozoa</taxon>
        <taxon>Mollusca</taxon>
        <taxon>Gastropoda</taxon>
        <taxon>Heterobranchia</taxon>
        <taxon>Euthyneura</taxon>
        <taxon>Panpulmonata</taxon>
        <taxon>Sacoglossa</taxon>
        <taxon>Placobranchoidea</taxon>
        <taxon>Plakobranchidae</taxon>
        <taxon>Elysia</taxon>
    </lineage>
</organism>
<dbReference type="InterPro" id="IPR035914">
    <property type="entry name" value="Sperma_CUB_dom_sf"/>
</dbReference>
<protein>
    <recommendedName>
        <fullName evidence="5">CUB domain-containing protein</fullName>
    </recommendedName>
</protein>
<dbReference type="PROSITE" id="PS01180">
    <property type="entry name" value="CUB"/>
    <property type="match status" value="2"/>
</dbReference>
<dbReference type="PANTHER" id="PTHR24251:SF30">
    <property type="entry name" value="MEMBRANE FRIZZLED-RELATED PROTEIN"/>
    <property type="match status" value="1"/>
</dbReference>
<feature type="domain" description="CUB" evidence="5">
    <location>
        <begin position="115"/>
        <end position="237"/>
    </location>
</feature>
<name>A0AAE1ASN9_9GAST</name>
<gene>
    <name evidence="6" type="ORF">RRG08_057529</name>
</gene>
<keyword evidence="4" id="KW-0812">Transmembrane</keyword>